<evidence type="ECO:0000256" key="6">
    <source>
        <dbReference type="ARBA" id="ARBA00023136"/>
    </source>
</evidence>
<comment type="subcellular location">
    <subcellularLocation>
        <location evidence="1">Cell outer membrane</location>
    </subcellularLocation>
</comment>
<evidence type="ECO:0000256" key="2">
    <source>
        <dbReference type="ARBA" id="ARBA00007613"/>
    </source>
</evidence>
<keyword evidence="7" id="KW-0998">Cell outer membrane</keyword>
<keyword evidence="8" id="KW-0732">Signal</keyword>
<dbReference type="GO" id="GO:1990281">
    <property type="term" value="C:efflux pump complex"/>
    <property type="evidence" value="ECO:0007669"/>
    <property type="project" value="TreeGrafter"/>
</dbReference>
<comment type="similarity">
    <text evidence="2">Belongs to the outer membrane factor (OMF) (TC 1.B.17) family.</text>
</comment>
<reference evidence="9" key="1">
    <citation type="submission" date="2024-05" db="EMBL/GenBank/DDBJ databases">
        <authorList>
            <person name="Yang L."/>
            <person name="Pan L."/>
        </authorList>
    </citation>
    <scope>NUCLEOTIDE SEQUENCE</scope>
    <source>
        <strain evidence="9">FCG-7</strain>
    </source>
</reference>
<dbReference type="RefSeq" id="WP_348943919.1">
    <property type="nucleotide sequence ID" value="NZ_CP157355.1"/>
</dbReference>
<dbReference type="Gene3D" id="1.20.1600.10">
    <property type="entry name" value="Outer membrane efflux proteins (OEP)"/>
    <property type="match status" value="1"/>
</dbReference>
<name>A0AAU7F658_9NEIS</name>
<dbReference type="Pfam" id="PF02321">
    <property type="entry name" value="OEP"/>
    <property type="match status" value="2"/>
</dbReference>
<organism evidence="9">
    <name type="scientific">Chitinibacter mangrovi</name>
    <dbReference type="NCBI Taxonomy" id="3153927"/>
    <lineage>
        <taxon>Bacteria</taxon>
        <taxon>Pseudomonadati</taxon>
        <taxon>Pseudomonadota</taxon>
        <taxon>Betaproteobacteria</taxon>
        <taxon>Neisseriales</taxon>
        <taxon>Chitinibacteraceae</taxon>
        <taxon>Chitinibacter</taxon>
    </lineage>
</organism>
<evidence type="ECO:0000256" key="5">
    <source>
        <dbReference type="ARBA" id="ARBA00022692"/>
    </source>
</evidence>
<feature type="signal peptide" evidence="8">
    <location>
        <begin position="1"/>
        <end position="21"/>
    </location>
</feature>
<keyword evidence="3" id="KW-0813">Transport</keyword>
<evidence type="ECO:0000313" key="9">
    <source>
        <dbReference type="EMBL" id="XBL99499.1"/>
    </source>
</evidence>
<evidence type="ECO:0000256" key="4">
    <source>
        <dbReference type="ARBA" id="ARBA00022452"/>
    </source>
</evidence>
<accession>A0AAU7F658</accession>
<dbReference type="KEGG" id="cmav:ABHF33_10485"/>
<evidence type="ECO:0000256" key="7">
    <source>
        <dbReference type="ARBA" id="ARBA00023237"/>
    </source>
</evidence>
<dbReference type="GO" id="GO:0015288">
    <property type="term" value="F:porin activity"/>
    <property type="evidence" value="ECO:0007669"/>
    <property type="project" value="TreeGrafter"/>
</dbReference>
<dbReference type="PANTHER" id="PTHR30026:SF20">
    <property type="entry name" value="OUTER MEMBRANE PROTEIN TOLC"/>
    <property type="match status" value="1"/>
</dbReference>
<dbReference type="SUPFAM" id="SSF56954">
    <property type="entry name" value="Outer membrane efflux proteins (OEP)"/>
    <property type="match status" value="1"/>
</dbReference>
<proteinExistence type="inferred from homology"/>
<evidence type="ECO:0000256" key="1">
    <source>
        <dbReference type="ARBA" id="ARBA00004442"/>
    </source>
</evidence>
<evidence type="ECO:0000256" key="3">
    <source>
        <dbReference type="ARBA" id="ARBA00022448"/>
    </source>
</evidence>
<dbReference type="GO" id="GO:0015562">
    <property type="term" value="F:efflux transmembrane transporter activity"/>
    <property type="evidence" value="ECO:0007669"/>
    <property type="project" value="InterPro"/>
</dbReference>
<dbReference type="NCBIfam" id="TIGR01844">
    <property type="entry name" value="type_I_sec_TolC"/>
    <property type="match status" value="1"/>
</dbReference>
<dbReference type="InterPro" id="IPR003423">
    <property type="entry name" value="OMP_efflux"/>
</dbReference>
<protein>
    <submittedName>
        <fullName evidence="9">TolC family outer membrane protein</fullName>
    </submittedName>
</protein>
<dbReference type="GO" id="GO:0009279">
    <property type="term" value="C:cell outer membrane"/>
    <property type="evidence" value="ECO:0007669"/>
    <property type="project" value="UniProtKB-SubCell"/>
</dbReference>
<keyword evidence="4" id="KW-1134">Transmembrane beta strand</keyword>
<sequence length="443" mass="47486">MKLKSSLIALSLLGLSQGVWATDLLQAWQAAATFDAQISAARNAQIAGQEKATQGQALLLPKITLSGNTAYSQTDYHPGRGPLTDTSANGQTYGYSLSAAQPIYRAEAFAAADQLKKQTDLANVQFRQAEQDLILRVAKTYFELLAAQEKVQLVQAQKQAVGEQLAFAKKSFEVGVATITDTDEAQASYDSILAAEIVAQNDLAVKSSAFSLLTGLNDSQLATIGDRVQPQPPVPNDLASWLQKAQNSSLSNTGQQLALDIASREIDKYKAVSAPTLDLVASYGNDWTGSGLSRSGGTDQTSSGAIKLQLSIPIYTGGDRSSKLREAAAKKAQQSDTVEATRRDVEQATKQAFLGVNAGAAQIRALQQVLKSSESLLASSKLGREVGVRTTIDVLNAEQKYYATRYDLIVARYTYLYARLLLAASAGELAEKDLIAVNEWLLK</sequence>
<dbReference type="EMBL" id="CP157355">
    <property type="protein sequence ID" value="XBL99499.1"/>
    <property type="molecule type" value="Genomic_DNA"/>
</dbReference>
<feature type="chain" id="PRO_5043493065" evidence="8">
    <location>
        <begin position="22"/>
        <end position="443"/>
    </location>
</feature>
<gene>
    <name evidence="9" type="ORF">ABHF33_10485</name>
</gene>
<dbReference type="InterPro" id="IPR051906">
    <property type="entry name" value="TolC-like"/>
</dbReference>
<keyword evidence="6" id="KW-0472">Membrane</keyword>
<dbReference type="AlphaFoldDB" id="A0AAU7F658"/>
<dbReference type="PANTHER" id="PTHR30026">
    <property type="entry name" value="OUTER MEMBRANE PROTEIN TOLC"/>
    <property type="match status" value="1"/>
</dbReference>
<evidence type="ECO:0000256" key="8">
    <source>
        <dbReference type="SAM" id="SignalP"/>
    </source>
</evidence>
<keyword evidence="5" id="KW-0812">Transmembrane</keyword>
<dbReference type="InterPro" id="IPR010130">
    <property type="entry name" value="T1SS_OMP_TolC"/>
</dbReference>